<dbReference type="InterPro" id="IPR027385">
    <property type="entry name" value="Beta-barrel_OMP"/>
</dbReference>
<sequence>MNKKNVLLSLCVVAVSSPSLVQAADTVVVSRAVSKTQTAQNAMSVVDHSDLSWGGLYFGVQVGGISGNLSLNRKAVSGEDKSSSETLPKLSGFIGGFYLGSNVEFGGGLVVGVDTDVVWSNQKYKQLSDPIHVDEEVLKLHQALMSDYGHNSNSLKIGDKIAYNVTRKTNWIGATRIRFGLAGERMMPYVAGGIAYTQLQVTPWFEVTPTKGEVSSIDFMNDKKTMVGYTLGAGFEFLMTDDVILRTEYRHSDFGKKNFLKDTSKVSYKTNDVRIGVAYKF</sequence>
<evidence type="ECO:0000313" key="8">
    <source>
        <dbReference type="EMBL" id="EKS43103.1"/>
    </source>
</evidence>
<proteinExistence type="inferred from homology"/>
<evidence type="ECO:0000313" key="9">
    <source>
        <dbReference type="Proteomes" id="UP000009359"/>
    </source>
</evidence>
<evidence type="ECO:0000256" key="1">
    <source>
        <dbReference type="ARBA" id="ARBA00004442"/>
    </source>
</evidence>
<dbReference type="InterPro" id="IPR051692">
    <property type="entry name" value="OMP-like"/>
</dbReference>
<comment type="caution">
    <text evidence="8">The sequence shown here is derived from an EMBL/GenBank/DDBJ whole genome shotgun (WGS) entry which is preliminary data.</text>
</comment>
<evidence type="ECO:0000256" key="2">
    <source>
        <dbReference type="ARBA" id="ARBA00022729"/>
    </source>
</evidence>
<keyword evidence="2 6" id="KW-0732">Signal</keyword>
<dbReference type="PANTHER" id="PTHR34001:SF3">
    <property type="entry name" value="BLL7405 PROTEIN"/>
    <property type="match status" value="1"/>
</dbReference>
<dbReference type="Gene3D" id="2.40.160.20">
    <property type="match status" value="1"/>
</dbReference>
<comment type="subcellular location">
    <subcellularLocation>
        <location evidence="1">Cell outer membrane</location>
    </subcellularLocation>
</comment>
<evidence type="ECO:0000256" key="5">
    <source>
        <dbReference type="ARBA" id="ARBA00038306"/>
    </source>
</evidence>
<dbReference type="PANTHER" id="PTHR34001">
    <property type="entry name" value="BLL7405 PROTEIN"/>
    <property type="match status" value="1"/>
</dbReference>
<organism evidence="8 9">
    <name type="scientific">Bartonella bacilliformis INS</name>
    <dbReference type="NCBI Taxonomy" id="1206782"/>
    <lineage>
        <taxon>Bacteria</taxon>
        <taxon>Pseudomonadati</taxon>
        <taxon>Pseudomonadota</taxon>
        <taxon>Alphaproteobacteria</taxon>
        <taxon>Hyphomicrobiales</taxon>
        <taxon>Bartonellaceae</taxon>
        <taxon>Bartonella</taxon>
    </lineage>
</organism>
<dbReference type="SUPFAM" id="SSF56925">
    <property type="entry name" value="OMPA-like"/>
    <property type="match status" value="1"/>
</dbReference>
<keyword evidence="3" id="KW-0472">Membrane</keyword>
<dbReference type="Pfam" id="PF13505">
    <property type="entry name" value="OMP_b-brl"/>
    <property type="match status" value="1"/>
</dbReference>
<keyword evidence="4" id="KW-0998">Cell outer membrane</keyword>
<dbReference type="GeneID" id="4684758"/>
<feature type="chain" id="PRO_5046688314" evidence="6">
    <location>
        <begin position="24"/>
        <end position="281"/>
    </location>
</feature>
<feature type="domain" description="Outer membrane protein beta-barrel" evidence="7">
    <location>
        <begin position="50"/>
        <end position="281"/>
    </location>
</feature>
<evidence type="ECO:0000256" key="3">
    <source>
        <dbReference type="ARBA" id="ARBA00023136"/>
    </source>
</evidence>
<dbReference type="Proteomes" id="UP000009359">
    <property type="component" value="Unassembled WGS sequence"/>
</dbReference>
<evidence type="ECO:0000256" key="6">
    <source>
        <dbReference type="SAM" id="SignalP"/>
    </source>
</evidence>
<feature type="signal peptide" evidence="6">
    <location>
        <begin position="1"/>
        <end position="23"/>
    </location>
</feature>
<dbReference type="InterPro" id="IPR011250">
    <property type="entry name" value="OMP/PagP_B-barrel"/>
</dbReference>
<protein>
    <submittedName>
        <fullName evidence="8">Omp25/ropB family outer membrane protein</fullName>
    </submittedName>
</protein>
<comment type="similarity">
    <text evidence="5">Belongs to the Omp25/RopB family.</text>
</comment>
<dbReference type="EMBL" id="AMQK01000019">
    <property type="protein sequence ID" value="EKS43103.1"/>
    <property type="molecule type" value="Genomic_DNA"/>
</dbReference>
<evidence type="ECO:0000256" key="4">
    <source>
        <dbReference type="ARBA" id="ARBA00023237"/>
    </source>
</evidence>
<dbReference type="RefSeq" id="WP_005767902.1">
    <property type="nucleotide sequence ID" value="NZ_AMQK01000019.1"/>
</dbReference>
<accession>A0ABN0IF38</accession>
<gene>
    <name evidence="8" type="ORF">BbINS_05732</name>
</gene>
<keyword evidence="9" id="KW-1185">Reference proteome</keyword>
<evidence type="ECO:0000259" key="7">
    <source>
        <dbReference type="Pfam" id="PF13505"/>
    </source>
</evidence>
<reference evidence="8 9" key="1">
    <citation type="journal article" date="2013" name="Genome Announc.">
        <title>Whole Genome Sequencing and Comparative Analysis of Bartonella bacilliformis Strain INS, the Causative Agent of Carrion's Disease.</title>
        <authorList>
            <person name="Tarazona D."/>
            <person name="Padilla C."/>
            <person name="Caceres O."/>
            <person name="Montenegro J.D."/>
            <person name="Bailon H."/>
            <person name="Ventura G."/>
            <person name="Mendoza G."/>
            <person name="Anaya E."/>
            <person name="Guio H."/>
        </authorList>
    </citation>
    <scope>NUCLEOTIDE SEQUENCE [LARGE SCALE GENOMIC DNA]</scope>
    <source>
        <strain evidence="8 9">INS</strain>
    </source>
</reference>
<name>A0ABN0IF38_BARBA</name>